<dbReference type="Pfam" id="PF00512">
    <property type="entry name" value="HisKA"/>
    <property type="match status" value="1"/>
</dbReference>
<dbReference type="PROSITE" id="PS50109">
    <property type="entry name" value="HIS_KIN"/>
    <property type="match status" value="1"/>
</dbReference>
<keyword evidence="8" id="KW-0547">Nucleotide-binding</keyword>
<evidence type="ECO:0000256" key="6">
    <source>
        <dbReference type="ARBA" id="ARBA00022553"/>
    </source>
</evidence>
<dbReference type="InterPro" id="IPR011006">
    <property type="entry name" value="CheY-like_superfamily"/>
</dbReference>
<accession>A0A928X008</accession>
<dbReference type="InterPro" id="IPR003018">
    <property type="entry name" value="GAF"/>
</dbReference>
<dbReference type="InterPro" id="IPR050736">
    <property type="entry name" value="Sensor_HK_Regulatory"/>
</dbReference>
<name>A0A928X008_LEPEC</name>
<comment type="caution">
    <text evidence="17">The sequence shown here is derived from an EMBL/GenBank/DDBJ whole genome shotgun (WGS) entry which is preliminary data.</text>
</comment>
<comment type="caution">
    <text evidence="13">Lacks conserved residue(s) required for the propagation of feature annotation.</text>
</comment>
<dbReference type="SUPFAM" id="SSF52172">
    <property type="entry name" value="CheY-like"/>
    <property type="match status" value="1"/>
</dbReference>
<dbReference type="Proteomes" id="UP000615026">
    <property type="component" value="Unassembled WGS sequence"/>
</dbReference>
<dbReference type="Pfam" id="PF01590">
    <property type="entry name" value="GAF"/>
    <property type="match status" value="1"/>
</dbReference>
<dbReference type="RefSeq" id="WP_193990260.1">
    <property type="nucleotide sequence ID" value="NZ_JADEXP010000006.1"/>
</dbReference>
<dbReference type="InterPro" id="IPR004358">
    <property type="entry name" value="Sig_transdc_His_kin-like_C"/>
</dbReference>
<dbReference type="Pfam" id="PF02518">
    <property type="entry name" value="HATPase_c"/>
    <property type="match status" value="1"/>
</dbReference>
<sequence length="758" mass="84968">MSSFSSALEYQSVPRHVFEQLRRSLLGLLAGAISHLSEQELDDGQLLSTEANIEKFSLLSTGQTSLLLLAQPDGVGSYLVCLCTNPLVIIQFLSSPWLRKSLSASSRSTWAQLQKQMTVVDSFTEKSSQEVALDNHNLIKLIQQLVLEANGLEMLASVPTSLPPAATILQHVVARLQHSAPLSSVIQPTLDEVCEWLCLDRLFIYQIVNPPALVSQSHGEQQQSEEQSGDRRCPHVTYEARGHPSIDSILHHADAHCLNHKPWHQRYQNLSAPRYYAIENIATYYQQHACLVTQLQQAHVISQLVVPIWLEGNVWGLLIGHHCRQQNTTIKPRQWQPWEGNFLAQIAEHLAIAVRQSDLQEQLQYQKLCLKTKVEDRTQNLKDALMAAEAANKTKSEFLATMSHELRTPLTYIIGMSATLLRWSFGDLSPRQRDYLNTIHSSGEQLLDIINDILEVAKIEAGRTVLEINDFSLSNLARSSLESFREEAQAKGVDLRINLRLSDTDDSFRADPRRIRQILANLLSNAVKFTDKDGRISLRVWRDPQNVMFQVEDTGIGIPETQRASLFETFKQLETTRQRQYPGTGLGLALTKQLVELHNGSIQVVSTPGKGSMFTVRIPLQHSDSVPTSFQSVEPVTGRIILLEDDENSASLICDLLTAANYQVIWVIEGSRIVHQVEILQPVAIILNHHLVSGNSHYIVDDLKRYVAISGIKVISLMDAEDLEEFDDESAMEGFDDCLVKPIDPPTLLNTIQVLAQG</sequence>
<dbReference type="EMBL" id="JADEXP010000006">
    <property type="protein sequence ID" value="MBE9065361.1"/>
    <property type="molecule type" value="Genomic_DNA"/>
</dbReference>
<dbReference type="InterPro" id="IPR016132">
    <property type="entry name" value="Phyto_chromo_attachment"/>
</dbReference>
<gene>
    <name evidence="17" type="ORF">IQ260_01700</name>
</gene>
<dbReference type="InterPro" id="IPR029016">
    <property type="entry name" value="GAF-like_dom_sf"/>
</dbReference>
<dbReference type="SMART" id="SM00065">
    <property type="entry name" value="GAF"/>
    <property type="match status" value="1"/>
</dbReference>
<dbReference type="Gene3D" id="3.40.50.2300">
    <property type="match status" value="1"/>
</dbReference>
<dbReference type="PANTHER" id="PTHR43711">
    <property type="entry name" value="TWO-COMPONENT HISTIDINE KINASE"/>
    <property type="match status" value="1"/>
</dbReference>
<keyword evidence="6" id="KW-0597">Phosphoprotein</keyword>
<protein>
    <recommendedName>
        <fullName evidence="4">histidine kinase</fullName>
        <ecNumber evidence="4">2.7.13.3</ecNumber>
    </recommendedName>
</protein>
<dbReference type="SMART" id="SM00388">
    <property type="entry name" value="HisKA"/>
    <property type="match status" value="1"/>
</dbReference>
<keyword evidence="5" id="KW-1003">Cell membrane</keyword>
<keyword evidence="7" id="KW-0808">Transferase</keyword>
<dbReference type="InterPro" id="IPR005467">
    <property type="entry name" value="His_kinase_dom"/>
</dbReference>
<dbReference type="PRINTS" id="PR00344">
    <property type="entry name" value="BCTRLSENSOR"/>
</dbReference>
<evidence type="ECO:0000256" key="12">
    <source>
        <dbReference type="ARBA" id="ARBA00023136"/>
    </source>
</evidence>
<dbReference type="GO" id="GO:0005524">
    <property type="term" value="F:ATP binding"/>
    <property type="evidence" value="ECO:0007669"/>
    <property type="project" value="UniProtKB-KW"/>
</dbReference>
<evidence type="ECO:0000256" key="7">
    <source>
        <dbReference type="ARBA" id="ARBA00022679"/>
    </source>
</evidence>
<evidence type="ECO:0000256" key="1">
    <source>
        <dbReference type="ARBA" id="ARBA00000085"/>
    </source>
</evidence>
<evidence type="ECO:0000256" key="5">
    <source>
        <dbReference type="ARBA" id="ARBA00022475"/>
    </source>
</evidence>
<dbReference type="CDD" id="cd00082">
    <property type="entry name" value="HisKA"/>
    <property type="match status" value="1"/>
</dbReference>
<dbReference type="Gene3D" id="3.30.450.40">
    <property type="match status" value="1"/>
</dbReference>
<organism evidence="17 18">
    <name type="scientific">Leptolyngbya cf. ectocarpi LEGE 11479</name>
    <dbReference type="NCBI Taxonomy" id="1828722"/>
    <lineage>
        <taxon>Bacteria</taxon>
        <taxon>Bacillati</taxon>
        <taxon>Cyanobacteriota</taxon>
        <taxon>Cyanophyceae</taxon>
        <taxon>Leptolyngbyales</taxon>
        <taxon>Leptolyngbyaceae</taxon>
        <taxon>Leptolyngbya group</taxon>
        <taxon>Leptolyngbya</taxon>
    </lineage>
</organism>
<evidence type="ECO:0000256" key="3">
    <source>
        <dbReference type="ARBA" id="ARBA00006402"/>
    </source>
</evidence>
<keyword evidence="10" id="KW-0067">ATP-binding</keyword>
<dbReference type="Gene3D" id="3.30.565.10">
    <property type="entry name" value="Histidine kinase-like ATPase, C-terminal domain"/>
    <property type="match status" value="1"/>
</dbReference>
<dbReference type="CDD" id="cd16922">
    <property type="entry name" value="HATPase_EvgS-ArcB-TorS-like"/>
    <property type="match status" value="1"/>
</dbReference>
<dbReference type="PROSITE" id="PS50046">
    <property type="entry name" value="PHYTOCHROME_2"/>
    <property type="match status" value="1"/>
</dbReference>
<dbReference type="SUPFAM" id="SSF55874">
    <property type="entry name" value="ATPase domain of HSP90 chaperone/DNA topoisomerase II/histidine kinase"/>
    <property type="match status" value="1"/>
</dbReference>
<proteinExistence type="inferred from homology"/>
<dbReference type="FunFam" id="1.10.287.130:FF:000038">
    <property type="entry name" value="Sensory transduction histidine kinase"/>
    <property type="match status" value="1"/>
</dbReference>
<evidence type="ECO:0000256" key="11">
    <source>
        <dbReference type="ARBA" id="ARBA00023012"/>
    </source>
</evidence>
<feature type="domain" description="Histidine kinase" evidence="15">
    <location>
        <begin position="401"/>
        <end position="622"/>
    </location>
</feature>
<evidence type="ECO:0000256" key="10">
    <source>
        <dbReference type="ARBA" id="ARBA00022840"/>
    </source>
</evidence>
<feature type="domain" description="Phytochrome chromophore attachment site" evidence="14">
    <location>
        <begin position="181"/>
        <end position="349"/>
    </location>
</feature>
<dbReference type="InterPro" id="IPR036890">
    <property type="entry name" value="HATPase_C_sf"/>
</dbReference>
<keyword evidence="12" id="KW-0472">Membrane</keyword>
<dbReference type="InterPro" id="IPR003594">
    <property type="entry name" value="HATPase_dom"/>
</dbReference>
<evidence type="ECO:0000259" key="15">
    <source>
        <dbReference type="PROSITE" id="PS50109"/>
    </source>
</evidence>
<dbReference type="SUPFAM" id="SSF47384">
    <property type="entry name" value="Homodimeric domain of signal transducing histidine kinase"/>
    <property type="match status" value="1"/>
</dbReference>
<dbReference type="Gene3D" id="1.10.287.130">
    <property type="match status" value="1"/>
</dbReference>
<evidence type="ECO:0000313" key="17">
    <source>
        <dbReference type="EMBL" id="MBE9065361.1"/>
    </source>
</evidence>
<dbReference type="InterPro" id="IPR036097">
    <property type="entry name" value="HisK_dim/P_sf"/>
</dbReference>
<dbReference type="GO" id="GO:0005886">
    <property type="term" value="C:plasma membrane"/>
    <property type="evidence" value="ECO:0007669"/>
    <property type="project" value="UniProtKB-SubCell"/>
</dbReference>
<evidence type="ECO:0000256" key="13">
    <source>
        <dbReference type="PROSITE-ProRule" id="PRU00169"/>
    </source>
</evidence>
<evidence type="ECO:0000256" key="9">
    <source>
        <dbReference type="ARBA" id="ARBA00022777"/>
    </source>
</evidence>
<dbReference type="InterPro" id="IPR001789">
    <property type="entry name" value="Sig_transdc_resp-reg_receiver"/>
</dbReference>
<dbReference type="InterPro" id="IPR003661">
    <property type="entry name" value="HisK_dim/P_dom"/>
</dbReference>
<evidence type="ECO:0000259" key="14">
    <source>
        <dbReference type="PROSITE" id="PS50046"/>
    </source>
</evidence>
<dbReference type="GO" id="GO:0000155">
    <property type="term" value="F:phosphorelay sensor kinase activity"/>
    <property type="evidence" value="ECO:0007669"/>
    <property type="project" value="InterPro"/>
</dbReference>
<evidence type="ECO:0000313" key="18">
    <source>
        <dbReference type="Proteomes" id="UP000615026"/>
    </source>
</evidence>
<dbReference type="SMART" id="SM00387">
    <property type="entry name" value="HATPase_c"/>
    <property type="match status" value="1"/>
</dbReference>
<dbReference type="AlphaFoldDB" id="A0A928X008"/>
<evidence type="ECO:0000256" key="8">
    <source>
        <dbReference type="ARBA" id="ARBA00022741"/>
    </source>
</evidence>
<comment type="catalytic activity">
    <reaction evidence="1">
        <text>ATP + protein L-histidine = ADP + protein N-phospho-L-histidine.</text>
        <dbReference type="EC" id="2.7.13.3"/>
    </reaction>
</comment>
<dbReference type="SUPFAM" id="SSF55781">
    <property type="entry name" value="GAF domain-like"/>
    <property type="match status" value="1"/>
</dbReference>
<comment type="subcellular location">
    <subcellularLocation>
        <location evidence="2">Cell membrane</location>
    </subcellularLocation>
</comment>
<dbReference type="PROSITE" id="PS50110">
    <property type="entry name" value="RESPONSE_REGULATORY"/>
    <property type="match status" value="1"/>
</dbReference>
<reference evidence="17" key="1">
    <citation type="submission" date="2020-10" db="EMBL/GenBank/DDBJ databases">
        <authorList>
            <person name="Castelo-Branco R."/>
            <person name="Eusebio N."/>
            <person name="Adriana R."/>
            <person name="Vieira A."/>
            <person name="Brugerolle De Fraissinette N."/>
            <person name="Rezende De Castro R."/>
            <person name="Schneider M.P."/>
            <person name="Vasconcelos V."/>
            <person name="Leao P.N."/>
        </authorList>
    </citation>
    <scope>NUCLEOTIDE SEQUENCE</scope>
    <source>
        <strain evidence="17">LEGE 11479</strain>
    </source>
</reference>
<keyword evidence="18" id="KW-1185">Reference proteome</keyword>
<dbReference type="SMART" id="SM00448">
    <property type="entry name" value="REC"/>
    <property type="match status" value="1"/>
</dbReference>
<evidence type="ECO:0000259" key="16">
    <source>
        <dbReference type="PROSITE" id="PS50110"/>
    </source>
</evidence>
<evidence type="ECO:0000256" key="2">
    <source>
        <dbReference type="ARBA" id="ARBA00004236"/>
    </source>
</evidence>
<dbReference type="FunFam" id="3.30.565.10:FF:000023">
    <property type="entry name" value="PAS domain-containing sensor histidine kinase"/>
    <property type="match status" value="1"/>
</dbReference>
<comment type="similarity">
    <text evidence="3">In the N-terminal section; belongs to the phytochrome family.</text>
</comment>
<feature type="domain" description="Response regulatory" evidence="16">
    <location>
        <begin position="639"/>
        <end position="756"/>
    </location>
</feature>
<keyword evidence="11" id="KW-0902">Two-component regulatory system</keyword>
<evidence type="ECO:0000256" key="4">
    <source>
        <dbReference type="ARBA" id="ARBA00012438"/>
    </source>
</evidence>
<dbReference type="PANTHER" id="PTHR43711:SF26">
    <property type="entry name" value="SENSOR HISTIDINE KINASE RCSC"/>
    <property type="match status" value="1"/>
</dbReference>
<dbReference type="EC" id="2.7.13.3" evidence="4"/>
<keyword evidence="9" id="KW-0418">Kinase</keyword>